<keyword evidence="2" id="KW-0597">Phosphoprotein</keyword>
<dbReference type="Gene3D" id="3.30.300.30">
    <property type="match status" value="1"/>
</dbReference>
<reference evidence="4 5" key="1">
    <citation type="submission" date="2018-12" db="EMBL/GenBank/DDBJ databases">
        <title>Draft genome sequence of Xylaria grammica IHI A82.</title>
        <authorList>
            <person name="Buettner E."/>
            <person name="Kellner H."/>
        </authorList>
    </citation>
    <scope>NUCLEOTIDE SEQUENCE [LARGE SCALE GENOMIC DNA]</scope>
    <source>
        <strain evidence="4 5">IHI A82</strain>
    </source>
</reference>
<evidence type="ECO:0000313" key="5">
    <source>
        <dbReference type="Proteomes" id="UP000286045"/>
    </source>
</evidence>
<evidence type="ECO:0000256" key="1">
    <source>
        <dbReference type="ARBA" id="ARBA00022450"/>
    </source>
</evidence>
<dbReference type="PANTHER" id="PTHR45527">
    <property type="entry name" value="NONRIBOSOMAL PEPTIDE SYNTHETASE"/>
    <property type="match status" value="1"/>
</dbReference>
<dbReference type="Pfam" id="PF00501">
    <property type="entry name" value="AMP-binding"/>
    <property type="match status" value="1"/>
</dbReference>
<feature type="domain" description="Carrier" evidence="3">
    <location>
        <begin position="321"/>
        <end position="396"/>
    </location>
</feature>
<dbReference type="InterPro" id="IPR045851">
    <property type="entry name" value="AMP-bd_C_sf"/>
</dbReference>
<evidence type="ECO:0000259" key="3">
    <source>
        <dbReference type="PROSITE" id="PS50075"/>
    </source>
</evidence>
<dbReference type="AlphaFoldDB" id="A0A439DBV3"/>
<dbReference type="InterPro" id="IPR042099">
    <property type="entry name" value="ANL_N_sf"/>
</dbReference>
<dbReference type="GO" id="GO:0043041">
    <property type="term" value="P:amino acid activation for nonribosomal peptide biosynthetic process"/>
    <property type="evidence" value="ECO:0007669"/>
    <property type="project" value="TreeGrafter"/>
</dbReference>
<organism evidence="4 5">
    <name type="scientific">Xylaria grammica</name>
    <dbReference type="NCBI Taxonomy" id="363999"/>
    <lineage>
        <taxon>Eukaryota</taxon>
        <taxon>Fungi</taxon>
        <taxon>Dikarya</taxon>
        <taxon>Ascomycota</taxon>
        <taxon>Pezizomycotina</taxon>
        <taxon>Sordariomycetes</taxon>
        <taxon>Xylariomycetidae</taxon>
        <taxon>Xylariales</taxon>
        <taxon>Xylariaceae</taxon>
        <taxon>Xylaria</taxon>
    </lineage>
</organism>
<dbReference type="SUPFAM" id="SSF56801">
    <property type="entry name" value="Acetyl-CoA synthetase-like"/>
    <property type="match status" value="1"/>
</dbReference>
<name>A0A439DBV3_9PEZI</name>
<comment type="caution">
    <text evidence="4">The sequence shown here is derived from an EMBL/GenBank/DDBJ whole genome shotgun (WGS) entry which is preliminary data.</text>
</comment>
<keyword evidence="5" id="KW-1185">Reference proteome</keyword>
<dbReference type="GO" id="GO:0044550">
    <property type="term" value="P:secondary metabolite biosynthetic process"/>
    <property type="evidence" value="ECO:0007669"/>
    <property type="project" value="TreeGrafter"/>
</dbReference>
<dbReference type="PANTHER" id="PTHR45527:SF12">
    <property type="entry name" value="NONRIBOSOMAL PEPTIDE SYNTHETASE IVOA"/>
    <property type="match status" value="1"/>
</dbReference>
<dbReference type="STRING" id="363999.A0A439DBV3"/>
<dbReference type="GO" id="GO:0031177">
    <property type="term" value="F:phosphopantetheine binding"/>
    <property type="evidence" value="ECO:0007669"/>
    <property type="project" value="TreeGrafter"/>
</dbReference>
<dbReference type="Gene3D" id="3.40.50.12780">
    <property type="entry name" value="N-terminal domain of ligase-like"/>
    <property type="match status" value="1"/>
</dbReference>
<dbReference type="InterPro" id="IPR009081">
    <property type="entry name" value="PP-bd_ACP"/>
</dbReference>
<gene>
    <name evidence="4" type="ORF">EKO27_g3228</name>
</gene>
<dbReference type="SUPFAM" id="SSF47336">
    <property type="entry name" value="ACP-like"/>
    <property type="match status" value="1"/>
</dbReference>
<evidence type="ECO:0000313" key="4">
    <source>
        <dbReference type="EMBL" id="RWA11882.1"/>
    </source>
</evidence>
<dbReference type="GO" id="GO:0005737">
    <property type="term" value="C:cytoplasm"/>
    <property type="evidence" value="ECO:0007669"/>
    <property type="project" value="TreeGrafter"/>
</dbReference>
<protein>
    <recommendedName>
        <fullName evidence="3">Carrier domain-containing protein</fullName>
    </recommendedName>
</protein>
<sequence length="434" mass="47480">MREIKVSIALLTPSVTEAIMPDDVPSLRVLNLGGEKATAALIARWARRVRLIISYGPTETVGCITFADAVQEDADPADIGHPVTGQVWMVQRNNGGALVSAATGYIGELAITGYTVARGYYEDLTRTAKCDYARKDEHRRILIAGKKDAQVKINRIRIEPAEVEYHLRQTGGMFTSAIVEAMRRPPSSTDQSSGPSTVLVAFVKYPCTSYAIKNRAKHPPSAQSLVIKSPGEVPSAVQSKCHEAQKQLAHVLPTYLTPSAFVPVRAIPTSIAGKRDRKGLQTALENSQYRDYYIAPKATRPLKIQDDATTRSRKVPPNISGSYDELQRSLCRIRQSVLNSERSFNASDNFFRFGGESLLAIRLVTTCRQQRLQIEVSQIYRNPTLGEMAAVVAFIPGPQSDSARHLELPAAPPFSMLSKASCAEILAEARTSAA</sequence>
<dbReference type="EMBL" id="RYZI01000067">
    <property type="protein sequence ID" value="RWA11882.1"/>
    <property type="molecule type" value="Genomic_DNA"/>
</dbReference>
<dbReference type="PROSITE" id="PS50075">
    <property type="entry name" value="CARRIER"/>
    <property type="match status" value="1"/>
</dbReference>
<dbReference type="InterPro" id="IPR036736">
    <property type="entry name" value="ACP-like_sf"/>
</dbReference>
<dbReference type="InterPro" id="IPR000873">
    <property type="entry name" value="AMP-dep_synth/lig_dom"/>
</dbReference>
<dbReference type="Proteomes" id="UP000286045">
    <property type="component" value="Unassembled WGS sequence"/>
</dbReference>
<accession>A0A439DBV3</accession>
<dbReference type="Pfam" id="PF00550">
    <property type="entry name" value="PP-binding"/>
    <property type="match status" value="1"/>
</dbReference>
<evidence type="ECO:0000256" key="2">
    <source>
        <dbReference type="ARBA" id="ARBA00022553"/>
    </source>
</evidence>
<proteinExistence type="predicted"/>
<keyword evidence="1" id="KW-0596">Phosphopantetheine</keyword>
<dbReference type="Gene3D" id="1.10.1200.10">
    <property type="entry name" value="ACP-like"/>
    <property type="match status" value="1"/>
</dbReference>